<dbReference type="EMBL" id="CAJVCH010536175">
    <property type="protein sequence ID" value="CAG7825419.1"/>
    <property type="molecule type" value="Genomic_DNA"/>
</dbReference>
<organism evidence="1 2">
    <name type="scientific">Allacma fusca</name>
    <dbReference type="NCBI Taxonomy" id="39272"/>
    <lineage>
        <taxon>Eukaryota</taxon>
        <taxon>Metazoa</taxon>
        <taxon>Ecdysozoa</taxon>
        <taxon>Arthropoda</taxon>
        <taxon>Hexapoda</taxon>
        <taxon>Collembola</taxon>
        <taxon>Symphypleona</taxon>
        <taxon>Sminthuridae</taxon>
        <taxon>Allacma</taxon>
    </lineage>
</organism>
<proteinExistence type="predicted"/>
<keyword evidence="2" id="KW-1185">Reference proteome</keyword>
<reference evidence="1" key="1">
    <citation type="submission" date="2021-06" db="EMBL/GenBank/DDBJ databases">
        <authorList>
            <person name="Hodson N. C."/>
            <person name="Mongue J. A."/>
            <person name="Jaron S. K."/>
        </authorList>
    </citation>
    <scope>NUCLEOTIDE SEQUENCE</scope>
</reference>
<name>A0A8J2PJV2_9HEXA</name>
<dbReference type="AlphaFoldDB" id="A0A8J2PJV2"/>
<dbReference type="Proteomes" id="UP000708208">
    <property type="component" value="Unassembled WGS sequence"/>
</dbReference>
<comment type="caution">
    <text evidence="1">The sequence shown here is derived from an EMBL/GenBank/DDBJ whole genome shotgun (WGS) entry which is preliminary data.</text>
</comment>
<feature type="non-terminal residue" evidence="1">
    <location>
        <position position="1"/>
    </location>
</feature>
<sequence>MARRIPLLQIIRFLIKHIATDTWCIQHHDNELMVRSSRTLLQEHSDRDHL</sequence>
<gene>
    <name evidence="1" type="ORF">AFUS01_LOCUS35528</name>
</gene>
<protein>
    <submittedName>
        <fullName evidence="1">Uncharacterized protein</fullName>
    </submittedName>
</protein>
<evidence type="ECO:0000313" key="1">
    <source>
        <dbReference type="EMBL" id="CAG7825419.1"/>
    </source>
</evidence>
<evidence type="ECO:0000313" key="2">
    <source>
        <dbReference type="Proteomes" id="UP000708208"/>
    </source>
</evidence>
<accession>A0A8J2PJV2</accession>